<feature type="region of interest" description="Disordered" evidence="1">
    <location>
        <begin position="693"/>
        <end position="714"/>
    </location>
</feature>
<dbReference type="EMBL" id="MU069982">
    <property type="protein sequence ID" value="KAF5831047.1"/>
    <property type="molecule type" value="Genomic_DNA"/>
</dbReference>
<dbReference type="Pfam" id="PF16415">
    <property type="entry name" value="CNOT1_CAF1_bind"/>
    <property type="match status" value="1"/>
</dbReference>
<feature type="domain" description="CCR4-NOT transcription complex subunit 1 TTP binding" evidence="3">
    <location>
        <begin position="472"/>
        <end position="647"/>
    </location>
</feature>
<protein>
    <recommendedName>
        <fullName evidence="7">CCR4-NOT transcription complex subunit 1</fullName>
    </recommendedName>
</protein>
<accession>A0ABQ7G8V1</accession>
<gene>
    <name evidence="5" type="ORF">DUNSADRAFT_13678</name>
</gene>
<dbReference type="Gene3D" id="1.25.40.840">
    <property type="entry name" value="CCR4-NOT transcription complex subunit 1 TTP binding domain"/>
    <property type="match status" value="1"/>
</dbReference>
<organism evidence="5 6">
    <name type="scientific">Dunaliella salina</name>
    <name type="common">Green alga</name>
    <name type="synonym">Protococcus salinus</name>
    <dbReference type="NCBI Taxonomy" id="3046"/>
    <lineage>
        <taxon>Eukaryota</taxon>
        <taxon>Viridiplantae</taxon>
        <taxon>Chlorophyta</taxon>
        <taxon>core chlorophytes</taxon>
        <taxon>Chlorophyceae</taxon>
        <taxon>CS clade</taxon>
        <taxon>Chlamydomonadales</taxon>
        <taxon>Dunaliellaceae</taxon>
        <taxon>Dunaliella</taxon>
    </lineage>
</organism>
<comment type="caution">
    <text evidence="5">The sequence shown here is derived from an EMBL/GenBank/DDBJ whole genome shotgun (WGS) entry which is preliminary data.</text>
</comment>
<evidence type="ECO:0000259" key="4">
    <source>
        <dbReference type="Pfam" id="PF16418"/>
    </source>
</evidence>
<keyword evidence="6" id="KW-1185">Reference proteome</keyword>
<dbReference type="Gene3D" id="1.25.40.180">
    <property type="match status" value="1"/>
</dbReference>
<evidence type="ECO:0008006" key="7">
    <source>
        <dbReference type="Google" id="ProtNLM"/>
    </source>
</evidence>
<evidence type="ECO:0000256" key="1">
    <source>
        <dbReference type="SAM" id="MobiDB-lite"/>
    </source>
</evidence>
<feature type="domain" description="CCR4-NOT transcription complex subunit 1 CAF1-binding" evidence="2">
    <location>
        <begin position="857"/>
        <end position="979"/>
    </location>
</feature>
<evidence type="ECO:0000313" key="5">
    <source>
        <dbReference type="EMBL" id="KAF5831047.1"/>
    </source>
</evidence>
<reference evidence="5" key="1">
    <citation type="submission" date="2017-08" db="EMBL/GenBank/DDBJ databases">
        <authorList>
            <person name="Polle J.E."/>
            <person name="Barry K."/>
            <person name="Cushman J."/>
            <person name="Schmutz J."/>
            <person name="Tran D."/>
            <person name="Hathwaick L.T."/>
            <person name="Yim W.C."/>
            <person name="Jenkins J."/>
            <person name="Mckie-Krisberg Z.M."/>
            <person name="Prochnik S."/>
            <person name="Lindquist E."/>
            <person name="Dockter R.B."/>
            <person name="Adam C."/>
            <person name="Molina H."/>
            <person name="Bunkerborg J."/>
            <person name="Jin E."/>
            <person name="Buchheim M."/>
            <person name="Magnuson J."/>
        </authorList>
    </citation>
    <scope>NUCLEOTIDE SEQUENCE</scope>
    <source>
        <strain evidence="5">CCAP 19/18</strain>
    </source>
</reference>
<dbReference type="Pfam" id="PF16417">
    <property type="entry name" value="CNOT1_TTP_bind"/>
    <property type="match status" value="1"/>
</dbReference>
<dbReference type="PANTHER" id="PTHR13162">
    <property type="entry name" value="CCR4-NOT TRANSCRIPTION COMPLEX"/>
    <property type="match status" value="1"/>
</dbReference>
<name>A0ABQ7G8V1_DUNSA</name>
<sequence length="980" mass="103343">MAAHHQGLGSMLGVLPSKGTQLAKQMRELGVACTQDESAFSSILRQSCAGAALNEQDVAEVLIMMAQTQHAAASSSSGSGGDGAGAGGQSVLAKTLAALMNSGAGGAAAVAGGKGGKGGGAAGGIAGGGDANQQAPGNTSTTLSSAGWNWRIVMDVIKAATPGLNWARVAELMDHPSFSIPDPFGFALLASAYLYAAGERLPARAFCGRVWDNHAGQLSFLRLAVTADPELFTFHTCERMAPPVEGMQHAGKSATGTPNQAWLSIDLLQVLCYLFVEPGHQPIVRQMLQNALKECPEVLLVSMAAVPPMEWSLLQREVFSLLLPLHLSSNSPVSQAVLRRLWAGSPALVVEALVEYFAQDGGNLPRVLDICQDLQALNGVLSMAPYAFSLELAVLAASRELLDLEQWATDLMTQDAVHFVTALLAFMDVRIAPEQPPGQVPLAEASVRALLRALQPMRGQIPGDVGQLLKKVQEQVVRRFPALAPLVSGNEPFASEVEDEANNHFQKIYSQEEPIEEVVQLLQSFKASNNAHEQEVFACMIHNLFDEYRFFPRYPDKELHITALLFGALVGHQLVSSITLGMALRYVQEALAKPPGSKMYAFGTVALRQFVGIAHLWPQFCTRVLQIPHLRKMDSDLYQRVQQNMRDHGHPVPTLPEDSHPSVAAAAAAAANSRGGLPGAVVAATSVGGGLSSLPPGIPTQTTPGQQGAAPTTAAAAAARACEAPGITGPYQAWLTGGRAGAAPAPNASTLMQAHSNAAAGNGAAVGGVTALPGGANAAGAGMGGDSGGNSKMQSLGDGEGADQVGRALADEVAASSLQPMNASSSSNIGTSRPPTLAALVTTESLESAAEKADKGKAPPENVQDRVHFLINNLTEDTVALRASEIKAKVVPEFMEWFANYLVVKRAAQEANYHRLYIALVDRVSDKELMRLLSRTTHYYVHVLLHSERIVKESNDRALLKNLGVWLGLLTLARNKPILG</sequence>
<evidence type="ECO:0000259" key="3">
    <source>
        <dbReference type="Pfam" id="PF16417"/>
    </source>
</evidence>
<dbReference type="InterPro" id="IPR040398">
    <property type="entry name" value="Not1"/>
</dbReference>
<dbReference type="InterPro" id="IPR038535">
    <property type="entry name" value="CNOT1_TTP_bind_sf"/>
</dbReference>
<proteinExistence type="predicted"/>
<dbReference type="InterPro" id="IPR032194">
    <property type="entry name" value="CNOT1_HEAT"/>
</dbReference>
<evidence type="ECO:0000259" key="2">
    <source>
        <dbReference type="Pfam" id="PF16415"/>
    </source>
</evidence>
<dbReference type="Proteomes" id="UP000815325">
    <property type="component" value="Unassembled WGS sequence"/>
</dbReference>
<feature type="region of interest" description="Disordered" evidence="1">
    <location>
        <begin position="783"/>
        <end position="802"/>
    </location>
</feature>
<evidence type="ECO:0000313" key="6">
    <source>
        <dbReference type="Proteomes" id="UP000815325"/>
    </source>
</evidence>
<dbReference type="PANTHER" id="PTHR13162:SF8">
    <property type="entry name" value="CCR4-NOT TRANSCRIPTION COMPLEX SUBUNIT 1"/>
    <property type="match status" value="1"/>
</dbReference>
<feature type="domain" description="CCR4-NOT transcription complex subunit 1 HEAT repeat" evidence="4">
    <location>
        <begin position="317"/>
        <end position="455"/>
    </location>
</feature>
<dbReference type="Pfam" id="PF16418">
    <property type="entry name" value="CNOT1_HEAT"/>
    <property type="match status" value="1"/>
</dbReference>
<dbReference type="InterPro" id="IPR032193">
    <property type="entry name" value="CNOT1_TTP_bind"/>
</dbReference>
<dbReference type="InterPro" id="IPR032191">
    <property type="entry name" value="CNOT1_CAF1_bind"/>
</dbReference>